<feature type="region of interest" description="Disordered" evidence="3">
    <location>
        <begin position="1"/>
        <end position="45"/>
    </location>
</feature>
<gene>
    <name evidence="5" type="ORF">L201_004860</name>
</gene>
<evidence type="ECO:0000259" key="4">
    <source>
        <dbReference type="Pfam" id="PF01205"/>
    </source>
</evidence>
<keyword evidence="2" id="KW-0175">Coiled coil</keyword>
<dbReference type="Gene3D" id="3.30.230.30">
    <property type="entry name" value="Impact, N-terminal domain"/>
    <property type="match status" value="1"/>
</dbReference>
<dbReference type="InterPro" id="IPR020568">
    <property type="entry name" value="Ribosomal_Su5_D2-typ_SF"/>
</dbReference>
<proteinExistence type="inferred from homology"/>
<reference evidence="5 6" key="1">
    <citation type="submission" date="2024-01" db="EMBL/GenBank/DDBJ databases">
        <title>Comparative genomics of Cryptococcus and Kwoniella reveals pathogenesis evolution and contrasting modes of karyotype evolution via chromosome fusion or intercentromeric recombination.</title>
        <authorList>
            <person name="Coelho M.A."/>
            <person name="David-Palma M."/>
            <person name="Shea T."/>
            <person name="Bowers K."/>
            <person name="McGinley-Smith S."/>
            <person name="Mohammad A.W."/>
            <person name="Gnirke A."/>
            <person name="Yurkov A.M."/>
            <person name="Nowrousian M."/>
            <person name="Sun S."/>
            <person name="Cuomo C.A."/>
            <person name="Heitman J."/>
        </authorList>
    </citation>
    <scope>NUCLEOTIDE SEQUENCE [LARGE SCALE GENOMIC DNA]</scope>
    <source>
        <strain evidence="5 6">CBS 6074</strain>
    </source>
</reference>
<evidence type="ECO:0000256" key="2">
    <source>
        <dbReference type="SAM" id="Coils"/>
    </source>
</evidence>
<evidence type="ECO:0000256" key="1">
    <source>
        <dbReference type="ARBA" id="ARBA00007665"/>
    </source>
</evidence>
<dbReference type="InterPro" id="IPR023582">
    <property type="entry name" value="Impact"/>
</dbReference>
<feature type="domain" description="Impact N-terminal" evidence="4">
    <location>
        <begin position="142"/>
        <end position="222"/>
    </location>
</feature>
<evidence type="ECO:0000313" key="5">
    <source>
        <dbReference type="EMBL" id="WWC89931.1"/>
    </source>
</evidence>
<dbReference type="EMBL" id="CP144103">
    <property type="protein sequence ID" value="WWC89931.1"/>
    <property type="molecule type" value="Genomic_DNA"/>
</dbReference>
<feature type="compositionally biased region" description="Polar residues" evidence="3">
    <location>
        <begin position="1"/>
        <end position="24"/>
    </location>
</feature>
<dbReference type="PANTHER" id="PTHR16301:SF25">
    <property type="entry name" value="PROTEIN IMPACT"/>
    <property type="match status" value="1"/>
</dbReference>
<protein>
    <recommendedName>
        <fullName evidence="4">Impact N-terminal domain-containing protein</fullName>
    </recommendedName>
</protein>
<name>A0AAX4JXE5_9TREE</name>
<dbReference type="SUPFAM" id="SSF54211">
    <property type="entry name" value="Ribosomal protein S5 domain 2-like"/>
    <property type="match status" value="1"/>
</dbReference>
<dbReference type="RefSeq" id="XP_066076694.1">
    <property type="nucleotide sequence ID" value="XM_066220597.1"/>
</dbReference>
<keyword evidence="6" id="KW-1185">Reference proteome</keyword>
<comment type="similarity">
    <text evidence="1">Belongs to the IMPACT family.</text>
</comment>
<dbReference type="Pfam" id="PF01205">
    <property type="entry name" value="Impact_N"/>
    <property type="match status" value="1"/>
</dbReference>
<dbReference type="Proteomes" id="UP001355207">
    <property type="component" value="Chromosome 6"/>
</dbReference>
<dbReference type="GeneID" id="91095530"/>
<feature type="coiled-coil region" evidence="2">
    <location>
        <begin position="235"/>
        <end position="304"/>
    </location>
</feature>
<dbReference type="GO" id="GO:0006446">
    <property type="term" value="P:regulation of translational initiation"/>
    <property type="evidence" value="ECO:0007669"/>
    <property type="project" value="TreeGrafter"/>
</dbReference>
<organism evidence="5 6">
    <name type="scientific">Kwoniella dendrophila CBS 6074</name>
    <dbReference type="NCBI Taxonomy" id="1295534"/>
    <lineage>
        <taxon>Eukaryota</taxon>
        <taxon>Fungi</taxon>
        <taxon>Dikarya</taxon>
        <taxon>Basidiomycota</taxon>
        <taxon>Agaricomycotina</taxon>
        <taxon>Tremellomycetes</taxon>
        <taxon>Tremellales</taxon>
        <taxon>Cryptococcaceae</taxon>
        <taxon>Kwoniella</taxon>
    </lineage>
</organism>
<dbReference type="InterPro" id="IPR001498">
    <property type="entry name" value="Impact_N"/>
</dbReference>
<dbReference type="GO" id="GO:0140469">
    <property type="term" value="P:GCN2-mediated signaling"/>
    <property type="evidence" value="ECO:0007669"/>
    <property type="project" value="TreeGrafter"/>
</dbReference>
<dbReference type="AlphaFoldDB" id="A0AAX4JXE5"/>
<dbReference type="PANTHER" id="PTHR16301">
    <property type="entry name" value="IMPACT-RELATED"/>
    <property type="match status" value="1"/>
</dbReference>
<sequence>MTSTKRPSSPNSSTSDQGESSTTTKKARLTTPLSGSNEMNKDKAKDKPISLHSWLHPSEPELILTHSPALHSSTSTFLGFAISFLPPTYITSLPSLEKECRRIIRELNVINLVGDLVSKDGEGAFQNGQGKSPNNPNRIREPDHRIWACRTLTLKDGKDGTGGEDDYQLLEASFDDNEKYGSQSILKTLRENNGIDVLSLCCRWYGGDMIGPQRFQHISTTILTSLKTTLKLVTLRDLRTNLESLDEEINSLRLNISSSQNEIGNVNIDIKVQEKGKYDDIEDEKKLERLIVAREKTKEALEKRLGKSESG</sequence>
<accession>A0AAX4JXE5</accession>
<dbReference type="GO" id="GO:0005737">
    <property type="term" value="C:cytoplasm"/>
    <property type="evidence" value="ECO:0007669"/>
    <property type="project" value="TreeGrafter"/>
</dbReference>
<dbReference type="InterPro" id="IPR036956">
    <property type="entry name" value="Impact_N_sf"/>
</dbReference>
<evidence type="ECO:0000313" key="6">
    <source>
        <dbReference type="Proteomes" id="UP001355207"/>
    </source>
</evidence>
<evidence type="ECO:0000256" key="3">
    <source>
        <dbReference type="SAM" id="MobiDB-lite"/>
    </source>
</evidence>